<dbReference type="Proteomes" id="UP001524318">
    <property type="component" value="Unassembled WGS sequence"/>
</dbReference>
<evidence type="ECO:0000313" key="3">
    <source>
        <dbReference type="Proteomes" id="UP001524318"/>
    </source>
</evidence>
<accession>A0ABT1LKZ6</accession>
<keyword evidence="1" id="KW-1133">Transmembrane helix</keyword>
<reference evidence="2 3" key="1">
    <citation type="submission" date="2022-06" db="EMBL/GenBank/DDBJ databases">
        <title>Pseudarthrobacter sp. strain RMG13 Genome sequencing and assembly.</title>
        <authorList>
            <person name="Kim I."/>
        </authorList>
    </citation>
    <scope>NUCLEOTIDE SEQUENCE [LARGE SCALE GENOMIC DNA]</scope>
    <source>
        <strain evidence="2 3">RMG13</strain>
    </source>
</reference>
<dbReference type="RefSeq" id="WP_141139762.1">
    <property type="nucleotide sequence ID" value="NZ_JANCLV010000002.1"/>
</dbReference>
<comment type="caution">
    <text evidence="2">The sequence shown here is derived from an EMBL/GenBank/DDBJ whole genome shotgun (WGS) entry which is preliminary data.</text>
</comment>
<keyword evidence="3" id="KW-1185">Reference proteome</keyword>
<evidence type="ECO:0000256" key="1">
    <source>
        <dbReference type="SAM" id="Phobius"/>
    </source>
</evidence>
<dbReference type="EMBL" id="JANCLV010000002">
    <property type="protein sequence ID" value="MCP8999122.1"/>
    <property type="molecule type" value="Genomic_DNA"/>
</dbReference>
<feature type="transmembrane region" description="Helical" evidence="1">
    <location>
        <begin position="34"/>
        <end position="52"/>
    </location>
</feature>
<name>A0ABT1LKZ6_9MICC</name>
<organism evidence="2 3">
    <name type="scientific">Pseudarthrobacter humi</name>
    <dbReference type="NCBI Taxonomy" id="2952523"/>
    <lineage>
        <taxon>Bacteria</taxon>
        <taxon>Bacillati</taxon>
        <taxon>Actinomycetota</taxon>
        <taxon>Actinomycetes</taxon>
        <taxon>Micrococcales</taxon>
        <taxon>Micrococcaceae</taxon>
        <taxon>Pseudarthrobacter</taxon>
    </lineage>
</organism>
<proteinExistence type="predicted"/>
<dbReference type="PROSITE" id="PS51257">
    <property type="entry name" value="PROKAR_LIPOPROTEIN"/>
    <property type="match status" value="1"/>
</dbReference>
<evidence type="ECO:0000313" key="2">
    <source>
        <dbReference type="EMBL" id="MCP8999122.1"/>
    </source>
</evidence>
<keyword evidence="1" id="KW-0472">Membrane</keyword>
<sequence>MDQRAFFPADPWGYVSYSGVTACRMGIQKIFSSALPGFAAIIMALLATTVLMESALSFLGAGPQRPFATRVP</sequence>
<protein>
    <submittedName>
        <fullName evidence="2">Uncharacterized protein</fullName>
    </submittedName>
</protein>
<keyword evidence="1" id="KW-0812">Transmembrane</keyword>
<gene>
    <name evidence="2" type="ORF">NFC73_05115</name>
</gene>